<gene>
    <name evidence="1" type="ORF">THOM_3072</name>
</gene>
<reference evidence="1 2" key="1">
    <citation type="journal article" date="2012" name="PLoS Pathog.">
        <title>The genome of the obligate intracellular parasite Trachipleistophora hominis: new insights into microsporidian genome dynamics and reductive evolution.</title>
        <authorList>
            <person name="Heinz E."/>
            <person name="Williams T.A."/>
            <person name="Nakjang S."/>
            <person name="Noel C.J."/>
            <person name="Swan D.C."/>
            <person name="Goldberg A.V."/>
            <person name="Harris S.R."/>
            <person name="Weinmaier T."/>
            <person name="Markert S."/>
            <person name="Becher D."/>
            <person name="Bernhardt J."/>
            <person name="Dagan T."/>
            <person name="Hacker C."/>
            <person name="Lucocq J.M."/>
            <person name="Schweder T."/>
            <person name="Rattei T."/>
            <person name="Hall N."/>
            <person name="Hirt R.P."/>
            <person name="Embley T.M."/>
        </authorList>
    </citation>
    <scope>NUCLEOTIDE SEQUENCE [LARGE SCALE GENOMIC DNA]</scope>
</reference>
<evidence type="ECO:0000313" key="1">
    <source>
        <dbReference type="EMBL" id="ELQ74015.1"/>
    </source>
</evidence>
<dbReference type="AlphaFoldDB" id="L7JRT9"/>
<accession>L7JRT9</accession>
<name>L7JRT9_TRAHO</name>
<protein>
    <submittedName>
        <fullName evidence="1">Uncharacterized protein</fullName>
    </submittedName>
</protein>
<evidence type="ECO:0000313" key="2">
    <source>
        <dbReference type="Proteomes" id="UP000011185"/>
    </source>
</evidence>
<sequence>MSDYAPCVCTRFDAWVGKTIVIFSHSIDTCIANEVTAHNKIYVYS</sequence>
<dbReference type="EMBL" id="JH994087">
    <property type="protein sequence ID" value="ELQ74015.1"/>
    <property type="molecule type" value="Genomic_DNA"/>
</dbReference>
<organism evidence="1 2">
    <name type="scientific">Trachipleistophora hominis</name>
    <name type="common">Microsporidian parasite</name>
    <dbReference type="NCBI Taxonomy" id="72359"/>
    <lineage>
        <taxon>Eukaryota</taxon>
        <taxon>Fungi</taxon>
        <taxon>Fungi incertae sedis</taxon>
        <taxon>Microsporidia</taxon>
        <taxon>Pleistophoridae</taxon>
        <taxon>Trachipleistophora</taxon>
    </lineage>
</organism>
<dbReference type="InParanoid" id="L7JRT9"/>
<dbReference type="VEuPathDB" id="MicrosporidiaDB:THOM_3072"/>
<dbReference type="Proteomes" id="UP000011185">
    <property type="component" value="Unassembled WGS sequence"/>
</dbReference>
<keyword evidence="2" id="KW-1185">Reference proteome</keyword>
<proteinExistence type="predicted"/>
<dbReference type="HOGENOM" id="CLU_3207934_0_0_1"/>